<reference evidence="1 2" key="1">
    <citation type="submission" date="2017-02" db="EMBL/GenBank/DDBJ databases">
        <title>The new phylogeny of genus Mycobacterium.</title>
        <authorList>
            <person name="Tortoli E."/>
            <person name="Trovato A."/>
            <person name="Cirillo D.M."/>
        </authorList>
    </citation>
    <scope>NUCLEOTIDE SEQUENCE [LARGE SCALE GENOMIC DNA]</scope>
    <source>
        <strain evidence="1 2">FI-09383</strain>
    </source>
</reference>
<accession>A0A1A0R0V2</accession>
<evidence type="ECO:0000313" key="1">
    <source>
        <dbReference type="EMBL" id="ORA69425.1"/>
    </source>
</evidence>
<comment type="caution">
    <text evidence="1">The sequence shown here is derived from an EMBL/GenBank/DDBJ whole genome shotgun (WGS) entry which is preliminary data.</text>
</comment>
<dbReference type="Gene3D" id="3.30.300.20">
    <property type="match status" value="1"/>
</dbReference>
<dbReference type="EMBL" id="MVHP01000001">
    <property type="protein sequence ID" value="ORA69425.1"/>
    <property type="molecule type" value="Genomic_DNA"/>
</dbReference>
<proteinExistence type="predicted"/>
<dbReference type="InterPro" id="IPR052924">
    <property type="entry name" value="OsmC/Ohr_hydroprdx_reductase"/>
</dbReference>
<accession>A0A0M2ZAJ2</accession>
<dbReference type="STRING" id="81858.BST23_01930"/>
<dbReference type="InterPro" id="IPR003718">
    <property type="entry name" value="OsmC/Ohr_fam"/>
</dbReference>
<evidence type="ECO:0008006" key="3">
    <source>
        <dbReference type="Google" id="ProtNLM"/>
    </source>
</evidence>
<dbReference type="InterPro" id="IPR036102">
    <property type="entry name" value="OsmC/Ohrsf"/>
</dbReference>
<dbReference type="PANTHER" id="PTHR35368">
    <property type="entry name" value="HYDROPEROXIDE REDUCTASE"/>
    <property type="match status" value="1"/>
</dbReference>
<dbReference type="InterPro" id="IPR015946">
    <property type="entry name" value="KH_dom-like_a/b"/>
</dbReference>
<dbReference type="PANTHER" id="PTHR35368:SF1">
    <property type="entry name" value="HYDROPEROXIDE REDUCTASE"/>
    <property type="match status" value="1"/>
</dbReference>
<organism evidence="1 2">
    <name type="scientific">Mycolicibacterium elephantis</name>
    <dbReference type="NCBI Taxonomy" id="81858"/>
    <lineage>
        <taxon>Bacteria</taxon>
        <taxon>Bacillati</taxon>
        <taxon>Actinomycetota</taxon>
        <taxon>Actinomycetes</taxon>
        <taxon>Mycobacteriales</taxon>
        <taxon>Mycobacteriaceae</taxon>
        <taxon>Mycolicibacterium</taxon>
    </lineage>
</organism>
<dbReference type="Pfam" id="PF02566">
    <property type="entry name" value="OsmC"/>
    <property type="match status" value="1"/>
</dbReference>
<name>A0A0M2ZAJ2_9MYCO</name>
<dbReference type="Proteomes" id="UP000192772">
    <property type="component" value="Unassembled WGS sequence"/>
</dbReference>
<dbReference type="SUPFAM" id="SSF82784">
    <property type="entry name" value="OsmC-like"/>
    <property type="match status" value="1"/>
</dbReference>
<dbReference type="AlphaFoldDB" id="A0A0M2ZAJ2"/>
<gene>
    <name evidence="1" type="ORF">BST23_01930</name>
</gene>
<sequence length="181" mass="19195">MASQSRTLVGDRQDPLRVRYQTEPGPAQITDRARAVRGAELDPFHGRVVAGTRGGESVLSIGAHAAVGGYHDQPNPGDMLCAALAACFDSTLRMIANRLGVRLTRLEVEVAADVDVRGALMVDRDVPVGFSAMRCDVDLATAEGTPADLTEAMIASAEHCCIVMNTLRAGVPVTTDVHRTD</sequence>
<dbReference type="RefSeq" id="WP_046754335.1">
    <property type="nucleotide sequence ID" value="NZ_LBNO01000127.1"/>
</dbReference>
<evidence type="ECO:0000313" key="2">
    <source>
        <dbReference type="Proteomes" id="UP000192772"/>
    </source>
</evidence>
<protein>
    <recommendedName>
        <fullName evidence="3">Osmotically inducible protein OsmC</fullName>
    </recommendedName>
</protein>